<evidence type="ECO:0000256" key="3">
    <source>
        <dbReference type="ARBA" id="ARBA00022833"/>
    </source>
</evidence>
<keyword evidence="2 4" id="KW-0863">Zinc-finger</keyword>
<dbReference type="PROSITE" id="PS50119">
    <property type="entry name" value="ZF_BBOX"/>
    <property type="match status" value="1"/>
</dbReference>
<evidence type="ECO:0000256" key="4">
    <source>
        <dbReference type="PROSITE-ProRule" id="PRU00024"/>
    </source>
</evidence>
<dbReference type="Pfam" id="PF00643">
    <property type="entry name" value="zf-B_box"/>
    <property type="match status" value="1"/>
</dbReference>
<evidence type="ECO:0000256" key="1">
    <source>
        <dbReference type="ARBA" id="ARBA00022723"/>
    </source>
</evidence>
<dbReference type="PANTHER" id="PTHR31717:SF141">
    <property type="entry name" value="B-BOX TYPE ZINC FINGER FAMILY PROTEIN-RELATED"/>
    <property type="match status" value="1"/>
</dbReference>
<dbReference type="GO" id="GO:0008270">
    <property type="term" value="F:zinc ion binding"/>
    <property type="evidence" value="ECO:0007669"/>
    <property type="project" value="UniProtKB-KW"/>
</dbReference>
<dbReference type="CDD" id="cd19821">
    <property type="entry name" value="Bbox1_BBX-like"/>
    <property type="match status" value="1"/>
</dbReference>
<proteinExistence type="predicted"/>
<dbReference type="Proteomes" id="UP001206925">
    <property type="component" value="Unassembled WGS sequence"/>
</dbReference>
<sequence length="173" mass="19081">MKSCELCKSPAKIYCDSDQASLCWTCDTKVHSANFLVARHSRTLLCRHCQSPTPWTAAGDKLSPSAVSVCEKCSADAASSSSSDDYYYSVGERGVYMKRKHLNEENVSEDDVECLSVLKSHRVSMEGNRGILYNFMPLNAEGMGDKLSSKCEEVIDECKTTRAVGFDLNLPDS</sequence>
<protein>
    <recommendedName>
        <fullName evidence="5">B box-type domain-containing protein</fullName>
    </recommendedName>
</protein>
<dbReference type="AlphaFoldDB" id="A0AAD5CJI3"/>
<dbReference type="EMBL" id="JAMZMK010007768">
    <property type="protein sequence ID" value="KAI7743223.1"/>
    <property type="molecule type" value="Genomic_DNA"/>
</dbReference>
<dbReference type="SMART" id="SM00336">
    <property type="entry name" value="BBOX"/>
    <property type="match status" value="1"/>
</dbReference>
<dbReference type="InterPro" id="IPR049808">
    <property type="entry name" value="CONSTANS-like_Bbox1"/>
</dbReference>
<feature type="domain" description="B box-type" evidence="5">
    <location>
        <begin position="1"/>
        <end position="45"/>
    </location>
</feature>
<organism evidence="6 7">
    <name type="scientific">Ambrosia artemisiifolia</name>
    <name type="common">Common ragweed</name>
    <dbReference type="NCBI Taxonomy" id="4212"/>
    <lineage>
        <taxon>Eukaryota</taxon>
        <taxon>Viridiplantae</taxon>
        <taxon>Streptophyta</taxon>
        <taxon>Embryophyta</taxon>
        <taxon>Tracheophyta</taxon>
        <taxon>Spermatophyta</taxon>
        <taxon>Magnoliopsida</taxon>
        <taxon>eudicotyledons</taxon>
        <taxon>Gunneridae</taxon>
        <taxon>Pentapetalae</taxon>
        <taxon>asterids</taxon>
        <taxon>campanulids</taxon>
        <taxon>Asterales</taxon>
        <taxon>Asteraceae</taxon>
        <taxon>Asteroideae</taxon>
        <taxon>Heliantheae alliance</taxon>
        <taxon>Heliantheae</taxon>
        <taxon>Ambrosia</taxon>
    </lineage>
</organism>
<reference evidence="6" key="1">
    <citation type="submission" date="2022-06" db="EMBL/GenBank/DDBJ databases">
        <title>Uncovering the hologenomic basis of an extraordinary plant invasion.</title>
        <authorList>
            <person name="Bieker V.C."/>
            <person name="Martin M.D."/>
            <person name="Gilbert T."/>
            <person name="Hodgins K."/>
            <person name="Battlay P."/>
            <person name="Petersen B."/>
            <person name="Wilson J."/>
        </authorList>
    </citation>
    <scope>NUCLEOTIDE SEQUENCE</scope>
    <source>
        <strain evidence="6">AA19_3_7</strain>
        <tissue evidence="6">Leaf</tissue>
    </source>
</reference>
<dbReference type="PANTHER" id="PTHR31717">
    <property type="entry name" value="ZINC FINGER PROTEIN CONSTANS-LIKE 10"/>
    <property type="match status" value="1"/>
</dbReference>
<evidence type="ECO:0000313" key="7">
    <source>
        <dbReference type="Proteomes" id="UP001206925"/>
    </source>
</evidence>
<keyword evidence="1" id="KW-0479">Metal-binding</keyword>
<dbReference type="InterPro" id="IPR000315">
    <property type="entry name" value="Znf_B-box"/>
</dbReference>
<keyword evidence="3" id="KW-0862">Zinc</keyword>
<name>A0AAD5CJI3_AMBAR</name>
<accession>A0AAD5CJI3</accession>
<evidence type="ECO:0000313" key="6">
    <source>
        <dbReference type="EMBL" id="KAI7743223.1"/>
    </source>
</evidence>
<gene>
    <name evidence="6" type="ORF">M8C21_002765</name>
</gene>
<evidence type="ECO:0000256" key="2">
    <source>
        <dbReference type="ARBA" id="ARBA00022771"/>
    </source>
</evidence>
<comment type="caution">
    <text evidence="6">The sequence shown here is derived from an EMBL/GenBank/DDBJ whole genome shotgun (WGS) entry which is preliminary data.</text>
</comment>
<keyword evidence="7" id="KW-1185">Reference proteome</keyword>
<evidence type="ECO:0000259" key="5">
    <source>
        <dbReference type="PROSITE" id="PS50119"/>
    </source>
</evidence>